<evidence type="ECO:0000313" key="2">
    <source>
        <dbReference type="Proteomes" id="UP001243989"/>
    </source>
</evidence>
<dbReference type="RefSeq" id="XP_060442218.1">
    <property type="nucleotide sequence ID" value="XM_060596155.1"/>
</dbReference>
<protein>
    <submittedName>
        <fullName evidence="1">Uncharacterized protein</fullName>
    </submittedName>
</protein>
<proteinExistence type="predicted"/>
<dbReference type="Proteomes" id="UP001243989">
    <property type="component" value="Unassembled WGS sequence"/>
</dbReference>
<dbReference type="EMBL" id="JAHMHQ010000017">
    <property type="protein sequence ID" value="KAK1633611.1"/>
    <property type="molecule type" value="Genomic_DNA"/>
</dbReference>
<organism evidence="1 2">
    <name type="scientific">Colletotrichum phormii</name>
    <dbReference type="NCBI Taxonomy" id="359342"/>
    <lineage>
        <taxon>Eukaryota</taxon>
        <taxon>Fungi</taxon>
        <taxon>Dikarya</taxon>
        <taxon>Ascomycota</taxon>
        <taxon>Pezizomycotina</taxon>
        <taxon>Sordariomycetes</taxon>
        <taxon>Hypocreomycetidae</taxon>
        <taxon>Glomerellales</taxon>
        <taxon>Glomerellaceae</taxon>
        <taxon>Colletotrichum</taxon>
        <taxon>Colletotrichum acutatum species complex</taxon>
    </lineage>
</organism>
<gene>
    <name evidence="1" type="ORF">BDP81DRAFT_68744</name>
</gene>
<comment type="caution">
    <text evidence="1">The sequence shown here is derived from an EMBL/GenBank/DDBJ whole genome shotgun (WGS) entry which is preliminary data.</text>
</comment>
<dbReference type="AlphaFoldDB" id="A0AAJ0EE01"/>
<reference evidence="1" key="1">
    <citation type="submission" date="2021-06" db="EMBL/GenBank/DDBJ databases">
        <title>Comparative genomics, transcriptomics and evolutionary studies reveal genomic signatures of adaptation to plant cell wall in hemibiotrophic fungi.</title>
        <authorList>
            <consortium name="DOE Joint Genome Institute"/>
            <person name="Baroncelli R."/>
            <person name="Diaz J.F."/>
            <person name="Benocci T."/>
            <person name="Peng M."/>
            <person name="Battaglia E."/>
            <person name="Haridas S."/>
            <person name="Andreopoulos W."/>
            <person name="Labutti K."/>
            <person name="Pangilinan J."/>
            <person name="Floch G.L."/>
            <person name="Makela M.R."/>
            <person name="Henrissat B."/>
            <person name="Grigoriev I.V."/>
            <person name="Crouch J.A."/>
            <person name="De Vries R.P."/>
            <person name="Sukno S.A."/>
            <person name="Thon M.R."/>
        </authorList>
    </citation>
    <scope>NUCLEOTIDE SEQUENCE</scope>
    <source>
        <strain evidence="1">CBS 102054</strain>
    </source>
</reference>
<accession>A0AAJ0EE01</accession>
<sequence length="209" mass="22706">MHLNVRNRHPASIWLCSPAVGSPREFFTSTTRRDRINHLTDHKANTEKAKRASCLLVCSSARRCPRLLLMHQLPHSFQEQIPGSRQGAPGGKCVDAGPIPGAGSNVMLSSASALKVSWASVALFCIELVLVRHTSTSARLILRKAMEACFSFCPTHRWSSRRGKVALSTDEICSQEMADEGSLAVPAYSDSGIFTLPYHSGSLTPHAAP</sequence>
<keyword evidence="2" id="KW-1185">Reference proteome</keyword>
<evidence type="ECO:0000313" key="1">
    <source>
        <dbReference type="EMBL" id="KAK1633611.1"/>
    </source>
</evidence>
<dbReference type="GeneID" id="85481017"/>
<name>A0AAJ0EE01_9PEZI</name>